<organism evidence="1 2">
    <name type="scientific">Mycobacterium servetii</name>
    <dbReference type="NCBI Taxonomy" id="3237418"/>
    <lineage>
        <taxon>Bacteria</taxon>
        <taxon>Bacillati</taxon>
        <taxon>Actinomycetota</taxon>
        <taxon>Actinomycetes</taxon>
        <taxon>Mycobacteriales</taxon>
        <taxon>Mycobacteriaceae</taxon>
        <taxon>Mycobacterium</taxon>
    </lineage>
</organism>
<evidence type="ECO:0000313" key="2">
    <source>
        <dbReference type="Proteomes" id="UP001564760"/>
    </source>
</evidence>
<sequence length="245" mass="25944">MTTDTAPVPLPAGELLFGISDTDGRHHVVARDSATHALDLSADPRVVHAVALCERTVGLTPVWGPYDREAADRYGRPCHDCLWILALHRGTVADELGAARPDDVDAAAIGAAGVDPHLGPNLLTAIVGDPALMRSQHPLAPTHQTQLLALASRHLPAVSVCEECLDVGIHNAHDDTTTCPAQSIFCPACTPAAGQWAGEWEGTLLSECLVEAPCSVLTTLAAHYKRDTHLGHHRSGGVDDRQSDQ</sequence>
<name>A0ABV4CBD5_9MYCO</name>
<reference evidence="1 2" key="1">
    <citation type="submission" date="2024-08" db="EMBL/GenBank/DDBJ databases">
        <title>Mycobacterium servetensis sp. nov., a novel rapid-growing mycobacterial species recovered from a human patient in Zaragoza, Spain.</title>
        <authorList>
            <person name="Tristancho-Baro A.I."/>
            <person name="Buenestado-Serrano S."/>
            <person name="Garcia De Viedma D."/>
            <person name="Milagro-Beamonte A."/>
            <person name="Burillo N."/>
            <person name="Sanz S."/>
            <person name="Lopez-Calleja A.I."/>
            <person name="Penas-Utrilla D."/>
            <person name="Guardingo M."/>
            <person name="Garcia M.J."/>
            <person name="Vinuelas-Bayon J."/>
        </authorList>
    </citation>
    <scope>NUCLEOTIDE SEQUENCE [LARGE SCALE GENOMIC DNA]</scope>
    <source>
        <strain evidence="2">HUMS_12744610</strain>
    </source>
</reference>
<proteinExistence type="predicted"/>
<keyword evidence="2" id="KW-1185">Reference proteome</keyword>
<dbReference type="Proteomes" id="UP001564760">
    <property type="component" value="Unassembled WGS sequence"/>
</dbReference>
<dbReference type="RefSeq" id="WP_369741880.1">
    <property type="nucleotide sequence ID" value="NZ_JBGEDP010000002.1"/>
</dbReference>
<protein>
    <submittedName>
        <fullName evidence="1">Uncharacterized protein</fullName>
    </submittedName>
</protein>
<accession>A0ABV4CBD5</accession>
<gene>
    <name evidence="1" type="ORF">AB8998_29480</name>
</gene>
<evidence type="ECO:0000313" key="1">
    <source>
        <dbReference type="EMBL" id="MEY8018811.1"/>
    </source>
</evidence>
<comment type="caution">
    <text evidence="1">The sequence shown here is derived from an EMBL/GenBank/DDBJ whole genome shotgun (WGS) entry which is preliminary data.</text>
</comment>
<dbReference type="EMBL" id="JBGEDP010000002">
    <property type="protein sequence ID" value="MEY8018811.1"/>
    <property type="molecule type" value="Genomic_DNA"/>
</dbReference>